<evidence type="ECO:0000259" key="5">
    <source>
        <dbReference type="PROSITE" id="PS50043"/>
    </source>
</evidence>
<dbReference type="GO" id="GO:0006355">
    <property type="term" value="P:regulation of DNA-templated transcription"/>
    <property type="evidence" value="ECO:0007669"/>
    <property type="project" value="InterPro"/>
</dbReference>
<dbReference type="OrthoDB" id="134937at2"/>
<evidence type="ECO:0000313" key="6">
    <source>
        <dbReference type="EMBL" id="QBD76171.1"/>
    </source>
</evidence>
<protein>
    <recommendedName>
        <fullName evidence="5">HTH luxR-type domain-containing protein</fullName>
    </recommendedName>
</protein>
<gene>
    <name evidence="6" type="ORF">EPA93_09180</name>
</gene>
<dbReference type="CDD" id="cd06170">
    <property type="entry name" value="LuxR_C_like"/>
    <property type="match status" value="1"/>
</dbReference>
<dbReference type="SUPFAM" id="SSF46894">
    <property type="entry name" value="C-terminal effector domain of the bipartite response regulators"/>
    <property type="match status" value="1"/>
</dbReference>
<dbReference type="KEGG" id="kbs:EPA93_09180"/>
<dbReference type="AlphaFoldDB" id="A0A4V0YYG8"/>
<evidence type="ECO:0000313" key="7">
    <source>
        <dbReference type="Proteomes" id="UP000290365"/>
    </source>
</evidence>
<dbReference type="GO" id="GO:0003677">
    <property type="term" value="F:DNA binding"/>
    <property type="evidence" value="ECO:0007669"/>
    <property type="project" value="UniProtKB-KW"/>
</dbReference>
<proteinExistence type="predicted"/>
<dbReference type="PRINTS" id="PR00038">
    <property type="entry name" value="HTHLUXR"/>
</dbReference>
<reference evidence="6 7" key="1">
    <citation type="submission" date="2019-01" db="EMBL/GenBank/DDBJ databases">
        <title>Ktedonosporobacter rubrisoli SCAWS-G2.</title>
        <authorList>
            <person name="Huang Y."/>
            <person name="Yan B."/>
        </authorList>
    </citation>
    <scope>NUCLEOTIDE SEQUENCE [LARGE SCALE GENOMIC DNA]</scope>
    <source>
        <strain evidence="6 7">SCAWS-G2</strain>
    </source>
</reference>
<evidence type="ECO:0000256" key="3">
    <source>
        <dbReference type="ARBA" id="ARBA00023163"/>
    </source>
</evidence>
<dbReference type="EMBL" id="CP035758">
    <property type="protein sequence ID" value="QBD76171.1"/>
    <property type="molecule type" value="Genomic_DNA"/>
</dbReference>
<dbReference type="InterPro" id="IPR027417">
    <property type="entry name" value="P-loop_NTPase"/>
</dbReference>
<dbReference type="Pfam" id="PF00196">
    <property type="entry name" value="GerE"/>
    <property type="match status" value="1"/>
</dbReference>
<dbReference type="InterPro" id="IPR011990">
    <property type="entry name" value="TPR-like_helical_dom_sf"/>
</dbReference>
<dbReference type="RefSeq" id="WP_129886766.1">
    <property type="nucleotide sequence ID" value="NZ_CP035758.1"/>
</dbReference>
<dbReference type="InterPro" id="IPR036388">
    <property type="entry name" value="WH-like_DNA-bd_sf"/>
</dbReference>
<accession>A0A4V0YYG8</accession>
<evidence type="ECO:0000256" key="1">
    <source>
        <dbReference type="ARBA" id="ARBA00023015"/>
    </source>
</evidence>
<dbReference type="PANTHER" id="PTHR44688">
    <property type="entry name" value="DNA-BINDING TRANSCRIPTIONAL ACTIVATOR DEVR_DOSR"/>
    <property type="match status" value="1"/>
</dbReference>
<dbReference type="Proteomes" id="UP000290365">
    <property type="component" value="Chromosome"/>
</dbReference>
<evidence type="ECO:0000256" key="4">
    <source>
        <dbReference type="SAM" id="MobiDB-lite"/>
    </source>
</evidence>
<feature type="region of interest" description="Disordered" evidence="4">
    <location>
        <begin position="113"/>
        <end position="132"/>
    </location>
</feature>
<evidence type="ECO:0000256" key="2">
    <source>
        <dbReference type="ARBA" id="ARBA00023125"/>
    </source>
</evidence>
<dbReference type="Gene3D" id="3.40.50.300">
    <property type="entry name" value="P-loop containing nucleotide triphosphate hydrolases"/>
    <property type="match status" value="1"/>
</dbReference>
<dbReference type="InterPro" id="IPR059106">
    <property type="entry name" value="WHD_MalT"/>
</dbReference>
<dbReference type="SUPFAM" id="SSF48452">
    <property type="entry name" value="TPR-like"/>
    <property type="match status" value="1"/>
</dbReference>
<dbReference type="Gene3D" id="1.25.40.10">
    <property type="entry name" value="Tetratricopeptide repeat domain"/>
    <property type="match status" value="1"/>
</dbReference>
<dbReference type="InterPro" id="IPR016032">
    <property type="entry name" value="Sig_transdc_resp-reg_C-effctor"/>
</dbReference>
<dbReference type="SUPFAM" id="SSF52540">
    <property type="entry name" value="P-loop containing nucleoside triphosphate hydrolases"/>
    <property type="match status" value="1"/>
</dbReference>
<dbReference type="PROSITE" id="PS50043">
    <property type="entry name" value="HTH_LUXR_2"/>
    <property type="match status" value="1"/>
</dbReference>
<dbReference type="Pfam" id="PF25873">
    <property type="entry name" value="WHD_MalT"/>
    <property type="match status" value="1"/>
</dbReference>
<keyword evidence="1" id="KW-0805">Transcription regulation</keyword>
<organism evidence="6 7">
    <name type="scientific">Ktedonosporobacter rubrisoli</name>
    <dbReference type="NCBI Taxonomy" id="2509675"/>
    <lineage>
        <taxon>Bacteria</taxon>
        <taxon>Bacillati</taxon>
        <taxon>Chloroflexota</taxon>
        <taxon>Ktedonobacteria</taxon>
        <taxon>Ktedonobacterales</taxon>
        <taxon>Ktedonosporobacteraceae</taxon>
        <taxon>Ktedonosporobacter</taxon>
    </lineage>
</organism>
<dbReference type="SMART" id="SM00421">
    <property type="entry name" value="HTH_LUXR"/>
    <property type="match status" value="1"/>
</dbReference>
<feature type="domain" description="HTH luxR-type" evidence="5">
    <location>
        <begin position="775"/>
        <end position="840"/>
    </location>
</feature>
<keyword evidence="3" id="KW-0804">Transcription</keyword>
<keyword evidence="2" id="KW-0238">DNA-binding</keyword>
<dbReference type="InterPro" id="IPR000792">
    <property type="entry name" value="Tscrpt_reg_LuxR_C"/>
</dbReference>
<sequence>MTRATPTIRETMLVGYEEGQAISLVVGSEQWFSWLGKDTTTIFAVQAPYGSYTARKESAGNRRGGWYWKAYRTFQGRLYRAYLGKSEDLTLARLGETALVLSTRIQGQAVQAASQALASPHPDPQSGPDHLVPPLLSSKLQPPQLASGLIERPHLLARLANCHTYKLSLLVAPAGFGKSTLVNQWLTLQQGTLPALMTAWVSLEPGDNDIFRFWHAVMTACQKLLGKPSQALGQIALTAITASITSSVGRPVERPPLNMALTHMLNALANPSSGGLLVLDDYHVISETRLHETLTFFIDHLPTNVHILLLSRAEPNLPLLRWRARGELYEMHGRELRFSLSETAAFLSQSLPQPPTEAALRKLDSSLEGWAAGLRLLSLTLSAPDTNLALEQALLKPEHWTDLSNRPPAQIQDPRHMLFAYLVSEILETQPASMQNFLLRTSILSRLCAPLCAAVSAEDIDGALLLEAASRAGLFLEALNGTGGWYRYHALFAEAMRREASYRLGEEVLQSLSAKASAWYEQEGMLAEAIEAAWLARDIERAARLIEQFHEHNFGSPQSMLGWLEQLPAAVLDAHPLLCFLFATELRFPVKLWVAADALLAAELTAILPESADRRVETLLSMAEEGWRKRGELFWLGAIWGHRALSALLDQEPFASIVNFAQQALAFLPPSGPLNPGLQMYRAACLYFVGRDKLSQGLFAEARQLLLQALTDNVPPGNKFLAVDILLTLGKAYLALGEQEAAKKYFQQALLDARWLGDEVVSAEAQLSLATLADTTRQVEPLSAQEKRVLSLIATGRSNQEIAHEMIISINTVKYHIKHIYQKLGVSNRLQASEAAHTLHLK</sequence>
<dbReference type="Gene3D" id="1.10.10.10">
    <property type="entry name" value="Winged helix-like DNA-binding domain superfamily/Winged helix DNA-binding domain"/>
    <property type="match status" value="1"/>
</dbReference>
<name>A0A4V0YYG8_KTERU</name>
<dbReference type="PROSITE" id="PS00622">
    <property type="entry name" value="HTH_LUXR_1"/>
    <property type="match status" value="1"/>
</dbReference>
<keyword evidence="7" id="KW-1185">Reference proteome</keyword>
<dbReference type="PANTHER" id="PTHR44688:SF16">
    <property type="entry name" value="DNA-BINDING TRANSCRIPTIONAL ACTIVATOR DEVR_DOSR"/>
    <property type="match status" value="1"/>
</dbReference>